<dbReference type="InterPro" id="IPR011989">
    <property type="entry name" value="ARM-like"/>
</dbReference>
<dbReference type="SUPFAM" id="SSF48371">
    <property type="entry name" value="ARM repeat"/>
    <property type="match status" value="1"/>
</dbReference>
<comment type="caution">
    <text evidence="2">The sequence shown here is derived from an EMBL/GenBank/DDBJ whole genome shotgun (WGS) entry which is preliminary data.</text>
</comment>
<sequence length="710" mass="76211">MTENFQSVSLPVPPARDDLEPAVDDVSPLTVAEMEELNLQQIDETDRLYETIIRLVSTVLIDGRSLGAYERRAKASDLLTGVESGELLSLYSDHFTRALYRWLHRDLSKTEEVIGDCYTDKKQKLGQTLTALFSKIAQSKPDDVSRYAPLLLAYLTDEPGEIGHAVVALEALPASDLSTLPADQLRTGFNASDPYVVAAVARVLSQVIKAGNDPAIVTRVNLSRLGPLLGHTDGDVSGAGAELLSEIAETEFVGTIVSDIDLSALEPALHRDEEYCSVNATAALSALVASGFETRVISELDVAVLNESLKHSNPSVIGNAAIIIGYLADTESEYGSEVADLVAYELLADHLDHSSLFVVRNAASALGYLAEYDESGEIARQVDGANLEALVRHTDADVAGNAVALINEIIDSGHARILTPAFDFGSLSAPLSHTDPFPRGNAASTPGYLAEQGEAELVIDNLDLALLDRCLRVSSERVCGVAIGSLADLVEAGYGAEVIKETDMNSLTALLRRSDAYVCGNAVLAIGHLATTGYAQRLRTHVDSTDLALCLDSSDDDVVEHTSLAMAAFAANGCEEIVLDSLDDLHTVLTHSRRQEMKGAIAAVCYCCIEAPSAIANYRNGELFDTVLSISNQIDLAYEMEIDPSRRVLRTLVARACLSMAGFEPEFTASRATSIRRLLAVNPHLEYIDRGKATTYLTEVLTVSPSETAI</sequence>
<evidence type="ECO:0000256" key="1">
    <source>
        <dbReference type="SAM" id="MobiDB-lite"/>
    </source>
</evidence>
<dbReference type="EMBL" id="JAOPKA010000023">
    <property type="protein sequence ID" value="MCU4744201.1"/>
    <property type="molecule type" value="Genomic_DNA"/>
</dbReference>
<dbReference type="Gene3D" id="1.25.10.10">
    <property type="entry name" value="Leucine-rich Repeat Variant"/>
    <property type="match status" value="3"/>
</dbReference>
<dbReference type="Proteomes" id="UP001321018">
    <property type="component" value="Unassembled WGS sequence"/>
</dbReference>
<proteinExistence type="predicted"/>
<gene>
    <name evidence="2" type="ORF">OB960_22755</name>
</gene>
<dbReference type="AlphaFoldDB" id="A0AAP3E404"/>
<protein>
    <submittedName>
        <fullName evidence="2">Uncharacterized protein</fullName>
    </submittedName>
</protein>
<evidence type="ECO:0000313" key="3">
    <source>
        <dbReference type="Proteomes" id="UP001321018"/>
    </source>
</evidence>
<accession>A0AAP3E404</accession>
<feature type="region of interest" description="Disordered" evidence="1">
    <location>
        <begin position="1"/>
        <end position="22"/>
    </location>
</feature>
<reference evidence="2" key="1">
    <citation type="submission" date="2022-09" db="EMBL/GenBank/DDBJ databases">
        <title>Enrichment on poylsaccharides allowed isolation of novel metabolic and taxonomic groups of Haloarchaea.</title>
        <authorList>
            <person name="Sorokin D.Y."/>
            <person name="Elcheninov A.G."/>
            <person name="Khizhniak T.V."/>
            <person name="Kolganova T.V."/>
            <person name="Kublanov I.V."/>
        </authorList>
    </citation>
    <scope>NUCLEOTIDE SEQUENCE</scope>
    <source>
        <strain evidence="2">AArc-xg1-1</strain>
    </source>
</reference>
<name>A0AAP3E404_9EURY</name>
<dbReference type="RefSeq" id="WP_338006006.1">
    <property type="nucleotide sequence ID" value="NZ_JAOPKA010000023.1"/>
</dbReference>
<dbReference type="InterPro" id="IPR016024">
    <property type="entry name" value="ARM-type_fold"/>
</dbReference>
<evidence type="ECO:0000313" key="2">
    <source>
        <dbReference type="EMBL" id="MCU4744201.1"/>
    </source>
</evidence>
<organism evidence="2 3">
    <name type="scientific">Natronoglomus mannanivorans</name>
    <dbReference type="NCBI Taxonomy" id="2979990"/>
    <lineage>
        <taxon>Archaea</taxon>
        <taxon>Methanobacteriati</taxon>
        <taxon>Methanobacteriota</taxon>
        <taxon>Stenosarchaea group</taxon>
        <taxon>Halobacteria</taxon>
        <taxon>Halobacteriales</taxon>
        <taxon>Natrialbaceae</taxon>
        <taxon>Natronoglomus</taxon>
    </lineage>
</organism>